<protein>
    <submittedName>
        <fullName evidence="2">DUF502 domain-containing protein</fullName>
    </submittedName>
</protein>
<dbReference type="AlphaFoldDB" id="A0A6C1AYV0"/>
<keyword evidence="3" id="KW-1185">Reference proteome</keyword>
<keyword evidence="1" id="KW-0812">Transmembrane</keyword>
<dbReference type="RefSeq" id="WP_173763695.1">
    <property type="nucleotide sequence ID" value="NZ_CP048836.1"/>
</dbReference>
<keyword evidence="1" id="KW-0472">Membrane</keyword>
<organism evidence="2 3">
    <name type="scientific">Nitrogeniibacter mangrovi</name>
    <dbReference type="NCBI Taxonomy" id="2016596"/>
    <lineage>
        <taxon>Bacteria</taxon>
        <taxon>Pseudomonadati</taxon>
        <taxon>Pseudomonadota</taxon>
        <taxon>Betaproteobacteria</taxon>
        <taxon>Rhodocyclales</taxon>
        <taxon>Zoogloeaceae</taxon>
        <taxon>Nitrogeniibacter</taxon>
    </lineage>
</organism>
<evidence type="ECO:0000313" key="2">
    <source>
        <dbReference type="EMBL" id="QID16527.1"/>
    </source>
</evidence>
<reference evidence="2 3" key="1">
    <citation type="submission" date="2020-02" db="EMBL/GenBank/DDBJ databases">
        <title>Nitrogenibacter mangrovi gen. nov., sp. nov. isolated from mangrove sediment, a denitrifying betaproteobacterium.</title>
        <authorList>
            <person name="Liao H."/>
            <person name="Tian Y."/>
        </authorList>
    </citation>
    <scope>NUCLEOTIDE SEQUENCE [LARGE SCALE GENOMIC DNA]</scope>
    <source>
        <strain evidence="2 3">M9-3-2</strain>
    </source>
</reference>
<feature type="transmembrane region" description="Helical" evidence="1">
    <location>
        <begin position="49"/>
        <end position="73"/>
    </location>
</feature>
<dbReference type="PANTHER" id="PTHR31876">
    <property type="entry name" value="COV-LIKE PROTEIN 1"/>
    <property type="match status" value="1"/>
</dbReference>
<sequence length="201" mass="21931">MKFLGKLFATGLLAVVPILATLYLLWWLFVTAESFFGRLLSRLVPEAFHFPGMGIALGVLILLGVGLLMRAWVFRALFHKIEDAVMAVPLVKSIYSAIRDFFGLVANDEGSDVLQVVAYTLPGTQARVIGFVTRRDFDGLPEGIAHPGDVAVYFPMSYQIGGYTAYLPADALEIIDMPREAAMRFAVTAGVNASGQNGRSR</sequence>
<evidence type="ECO:0000313" key="3">
    <source>
        <dbReference type="Proteomes" id="UP000501991"/>
    </source>
</evidence>
<dbReference type="PANTHER" id="PTHR31876:SF26">
    <property type="entry name" value="PROTEIN LIKE COV 2"/>
    <property type="match status" value="1"/>
</dbReference>
<proteinExistence type="predicted"/>
<dbReference type="EMBL" id="CP048836">
    <property type="protein sequence ID" value="QID16527.1"/>
    <property type="molecule type" value="Genomic_DNA"/>
</dbReference>
<accession>A0A6C1AYV0</accession>
<dbReference type="Proteomes" id="UP000501991">
    <property type="component" value="Chromosome"/>
</dbReference>
<dbReference type="Pfam" id="PF04367">
    <property type="entry name" value="DUF502"/>
    <property type="match status" value="1"/>
</dbReference>
<dbReference type="InterPro" id="IPR007462">
    <property type="entry name" value="COV1-like"/>
</dbReference>
<keyword evidence="1" id="KW-1133">Transmembrane helix</keyword>
<name>A0A6C1AYV0_9RHOO</name>
<dbReference type="KEGG" id="azq:G3580_02125"/>
<evidence type="ECO:0000256" key="1">
    <source>
        <dbReference type="SAM" id="Phobius"/>
    </source>
</evidence>
<gene>
    <name evidence="2" type="ORF">G3580_02125</name>
</gene>
<feature type="transmembrane region" description="Helical" evidence="1">
    <location>
        <begin position="7"/>
        <end position="29"/>
    </location>
</feature>